<evidence type="ECO:0000313" key="2">
    <source>
        <dbReference type="EMBL" id="KFA90053.1"/>
    </source>
</evidence>
<reference evidence="2 3" key="1">
    <citation type="submission" date="2014-07" db="EMBL/GenBank/DDBJ databases">
        <title>Draft Genome Sequence of Gephyronic Acid Producer, Cystobacter violaceus Strain Cb vi76.</title>
        <authorList>
            <person name="Stevens D.C."/>
            <person name="Young J."/>
            <person name="Carmichael R."/>
            <person name="Tan J."/>
            <person name="Taylor R.E."/>
        </authorList>
    </citation>
    <scope>NUCLEOTIDE SEQUENCE [LARGE SCALE GENOMIC DNA]</scope>
    <source>
        <strain evidence="2 3">Cb vi76</strain>
    </source>
</reference>
<evidence type="ECO:0000259" key="1">
    <source>
        <dbReference type="Pfam" id="PF00990"/>
    </source>
</evidence>
<sequence>MPYAIDEAMATALVTLYPRLVQRSPEPVKVALQRLLDEEHARRGVPDATGALNPLALTQGTLLKEEFDLSTHAHHAGWTLGALIADVKGMIHVNARHGFPAGDAMLRAVVESLRSQFPGAKLVRLQGDNFAVLLVPTSGLTVTEALREPTRSRLSADARAVLPAGAEAPDFTLALLELTIEQPTHWQVLGPLVWGELERAYTLERMGNAGGLQKRRLQLGGFVPGRSEP</sequence>
<dbReference type="RefSeq" id="WP_043403533.1">
    <property type="nucleotide sequence ID" value="NZ_JPMI01000227.1"/>
</dbReference>
<dbReference type="AlphaFoldDB" id="A0A084SNL8"/>
<comment type="caution">
    <text evidence="2">The sequence shown here is derived from an EMBL/GenBank/DDBJ whole genome shotgun (WGS) entry which is preliminary data.</text>
</comment>
<dbReference type="SUPFAM" id="SSF55073">
    <property type="entry name" value="Nucleotide cyclase"/>
    <property type="match status" value="1"/>
</dbReference>
<dbReference type="Pfam" id="PF00990">
    <property type="entry name" value="GGDEF"/>
    <property type="match status" value="1"/>
</dbReference>
<name>A0A084SNL8_9BACT</name>
<protein>
    <submittedName>
        <fullName evidence="2">Diguanylate cyclase</fullName>
    </submittedName>
</protein>
<dbReference type="Proteomes" id="UP000028547">
    <property type="component" value="Unassembled WGS sequence"/>
</dbReference>
<dbReference type="InterPro" id="IPR000160">
    <property type="entry name" value="GGDEF_dom"/>
</dbReference>
<gene>
    <name evidence="2" type="ORF">Q664_31255</name>
</gene>
<accession>A0A084SNL8</accession>
<evidence type="ECO:0000313" key="3">
    <source>
        <dbReference type="Proteomes" id="UP000028547"/>
    </source>
</evidence>
<organism evidence="2 3">
    <name type="scientific">Archangium violaceum Cb vi76</name>
    <dbReference type="NCBI Taxonomy" id="1406225"/>
    <lineage>
        <taxon>Bacteria</taxon>
        <taxon>Pseudomonadati</taxon>
        <taxon>Myxococcota</taxon>
        <taxon>Myxococcia</taxon>
        <taxon>Myxococcales</taxon>
        <taxon>Cystobacterineae</taxon>
        <taxon>Archangiaceae</taxon>
        <taxon>Archangium</taxon>
    </lineage>
</organism>
<feature type="domain" description="GGDEF" evidence="1">
    <location>
        <begin position="66"/>
        <end position="138"/>
    </location>
</feature>
<dbReference type="InterPro" id="IPR043128">
    <property type="entry name" value="Rev_trsase/Diguanyl_cyclase"/>
</dbReference>
<dbReference type="InterPro" id="IPR029787">
    <property type="entry name" value="Nucleotide_cyclase"/>
</dbReference>
<proteinExistence type="predicted"/>
<dbReference type="Gene3D" id="3.30.70.270">
    <property type="match status" value="1"/>
</dbReference>
<dbReference type="EMBL" id="JPMI01000227">
    <property type="protein sequence ID" value="KFA90053.1"/>
    <property type="molecule type" value="Genomic_DNA"/>
</dbReference>